<dbReference type="PROSITE" id="PS01032">
    <property type="entry name" value="PPM_1"/>
    <property type="match status" value="1"/>
</dbReference>
<dbReference type="OMA" id="ICEHALG"/>
<dbReference type="EMBL" id="HG739154">
    <property type="protein sequence ID" value="CDP12715.1"/>
    <property type="molecule type" value="Genomic_DNA"/>
</dbReference>
<dbReference type="SUPFAM" id="SSF81606">
    <property type="entry name" value="PP2C-like"/>
    <property type="match status" value="1"/>
</dbReference>
<proteinExistence type="predicted"/>
<dbReference type="InterPro" id="IPR015655">
    <property type="entry name" value="PP2C"/>
</dbReference>
<keyword evidence="2" id="KW-1185">Reference proteome</keyword>
<dbReference type="Gene3D" id="3.60.40.10">
    <property type="entry name" value="PPM-type phosphatase domain"/>
    <property type="match status" value="1"/>
</dbReference>
<dbReference type="Gramene" id="CDP12715">
    <property type="protein sequence ID" value="CDP12715"/>
    <property type="gene ID" value="GSCOC_T00037320001"/>
</dbReference>
<dbReference type="OrthoDB" id="1655036at2759"/>
<dbReference type="AlphaFoldDB" id="A0A068UW31"/>
<evidence type="ECO:0000313" key="1">
    <source>
        <dbReference type="EMBL" id="CDP12715.1"/>
    </source>
</evidence>
<dbReference type="PANTHER" id="PTHR47992">
    <property type="entry name" value="PROTEIN PHOSPHATASE"/>
    <property type="match status" value="1"/>
</dbReference>
<dbReference type="STRING" id="49390.A0A068UW31"/>
<gene>
    <name evidence="1" type="ORF">GSCOC_T00037320001</name>
</gene>
<dbReference type="InterPro" id="IPR000222">
    <property type="entry name" value="PP2C_BS"/>
</dbReference>
<protein>
    <submittedName>
        <fullName evidence="1">Uncharacterized protein</fullName>
    </submittedName>
</protein>
<accession>A0A068UW31</accession>
<dbReference type="InterPro" id="IPR036457">
    <property type="entry name" value="PPM-type-like_dom_sf"/>
</dbReference>
<reference evidence="2" key="1">
    <citation type="journal article" date="2014" name="Science">
        <title>The coffee genome provides insight into the convergent evolution of caffeine biosynthesis.</title>
        <authorList>
            <person name="Denoeud F."/>
            <person name="Carretero-Paulet L."/>
            <person name="Dereeper A."/>
            <person name="Droc G."/>
            <person name="Guyot R."/>
            <person name="Pietrella M."/>
            <person name="Zheng C."/>
            <person name="Alberti A."/>
            <person name="Anthony F."/>
            <person name="Aprea G."/>
            <person name="Aury J.M."/>
            <person name="Bento P."/>
            <person name="Bernard M."/>
            <person name="Bocs S."/>
            <person name="Campa C."/>
            <person name="Cenci A."/>
            <person name="Combes M.C."/>
            <person name="Crouzillat D."/>
            <person name="Da Silva C."/>
            <person name="Daddiego L."/>
            <person name="De Bellis F."/>
            <person name="Dussert S."/>
            <person name="Garsmeur O."/>
            <person name="Gayraud T."/>
            <person name="Guignon V."/>
            <person name="Jahn K."/>
            <person name="Jamilloux V."/>
            <person name="Joet T."/>
            <person name="Labadie K."/>
            <person name="Lan T."/>
            <person name="Leclercq J."/>
            <person name="Lepelley M."/>
            <person name="Leroy T."/>
            <person name="Li L.T."/>
            <person name="Librado P."/>
            <person name="Lopez L."/>
            <person name="Munoz A."/>
            <person name="Noel B."/>
            <person name="Pallavicini A."/>
            <person name="Perrotta G."/>
            <person name="Poncet V."/>
            <person name="Pot D."/>
            <person name="Priyono X."/>
            <person name="Rigoreau M."/>
            <person name="Rouard M."/>
            <person name="Rozas J."/>
            <person name="Tranchant-Dubreuil C."/>
            <person name="VanBuren R."/>
            <person name="Zhang Q."/>
            <person name="Andrade A.C."/>
            <person name="Argout X."/>
            <person name="Bertrand B."/>
            <person name="de Kochko A."/>
            <person name="Graziosi G."/>
            <person name="Henry R.J."/>
            <person name="Jayarama X."/>
            <person name="Ming R."/>
            <person name="Nagai C."/>
            <person name="Rounsley S."/>
            <person name="Sankoff D."/>
            <person name="Giuliano G."/>
            <person name="Albert V.A."/>
            <person name="Wincker P."/>
            <person name="Lashermes P."/>
        </authorList>
    </citation>
    <scope>NUCLEOTIDE SEQUENCE [LARGE SCALE GENOMIC DNA]</scope>
    <source>
        <strain evidence="2">cv. DH200-94</strain>
    </source>
</reference>
<dbReference type="GO" id="GO:0004722">
    <property type="term" value="F:protein serine/threonine phosphatase activity"/>
    <property type="evidence" value="ECO:0007669"/>
    <property type="project" value="InterPro"/>
</dbReference>
<dbReference type="GO" id="GO:0043169">
    <property type="term" value="F:cation binding"/>
    <property type="evidence" value="ECO:0007669"/>
    <property type="project" value="InterPro"/>
</dbReference>
<organism evidence="1 2">
    <name type="scientific">Coffea canephora</name>
    <name type="common">Robusta coffee</name>
    <dbReference type="NCBI Taxonomy" id="49390"/>
    <lineage>
        <taxon>Eukaryota</taxon>
        <taxon>Viridiplantae</taxon>
        <taxon>Streptophyta</taxon>
        <taxon>Embryophyta</taxon>
        <taxon>Tracheophyta</taxon>
        <taxon>Spermatophyta</taxon>
        <taxon>Magnoliopsida</taxon>
        <taxon>eudicotyledons</taxon>
        <taxon>Gunneridae</taxon>
        <taxon>Pentapetalae</taxon>
        <taxon>asterids</taxon>
        <taxon>lamiids</taxon>
        <taxon>Gentianales</taxon>
        <taxon>Rubiaceae</taxon>
        <taxon>Ixoroideae</taxon>
        <taxon>Gardenieae complex</taxon>
        <taxon>Bertiereae - Coffeeae clade</taxon>
        <taxon>Coffeeae</taxon>
        <taxon>Coffea</taxon>
    </lineage>
</organism>
<dbReference type="PhylomeDB" id="A0A068UW31"/>
<name>A0A068UW31_COFCA</name>
<dbReference type="InParanoid" id="A0A068UW31"/>
<evidence type="ECO:0000313" key="2">
    <source>
        <dbReference type="Proteomes" id="UP000295252"/>
    </source>
</evidence>
<sequence>MSSSLGKTVSACWRPLSQYVHDPSIWYKDLEKHFCGEFSFAAAQANRVTEDHGQVETGKNVTFVGVYDGHGSHEAARFISDNLFYHLISEWQYLFQLFPFVFEDIL</sequence>
<dbReference type="Proteomes" id="UP000295252">
    <property type="component" value="Chromosome VI"/>
</dbReference>